<reference evidence="2 3" key="1">
    <citation type="submission" date="2018-10" db="EMBL/GenBank/DDBJ databases">
        <title>A high-quality apple genome assembly.</title>
        <authorList>
            <person name="Hu J."/>
        </authorList>
    </citation>
    <scope>NUCLEOTIDE SEQUENCE [LARGE SCALE GENOMIC DNA]</scope>
    <source>
        <strain evidence="3">cv. HFTH1</strain>
        <tissue evidence="2">Young leaf</tissue>
    </source>
</reference>
<evidence type="ECO:0000313" key="3">
    <source>
        <dbReference type="Proteomes" id="UP000290289"/>
    </source>
</evidence>
<comment type="caution">
    <text evidence="2">The sequence shown here is derived from an EMBL/GenBank/DDBJ whole genome shotgun (WGS) entry which is preliminary data.</text>
</comment>
<evidence type="ECO:0000313" key="2">
    <source>
        <dbReference type="EMBL" id="RXH84948.1"/>
    </source>
</evidence>
<dbReference type="AlphaFoldDB" id="A0A498IN26"/>
<dbReference type="EMBL" id="RDQH01000337">
    <property type="protein sequence ID" value="RXH84948.1"/>
    <property type="molecule type" value="Genomic_DNA"/>
</dbReference>
<dbReference type="Proteomes" id="UP000290289">
    <property type="component" value="Chromosome 11"/>
</dbReference>
<keyword evidence="3" id="KW-1185">Reference proteome</keyword>
<feature type="region of interest" description="Disordered" evidence="1">
    <location>
        <begin position="146"/>
        <end position="168"/>
    </location>
</feature>
<proteinExistence type="predicted"/>
<sequence length="208" mass="23212">DNYTIFIEITRNKAQTWGQTRARQTGWGPEPTRSQLLYLFNSLPPLPDFPHFLSVFSFSSPSHPLNASTSQKLQIGEDDGLNSAADYPIWSDLAGYASLLTRSTTSSPQSRTGLPWPTTSLSASRILNHQHEKTTTRVQVGQHWPGPGFIKPPTSPKQQVPKSSSRKKLRLGNDNRIKVFFFNPNKEPILKEALKVLVSPTTTTAEEI</sequence>
<evidence type="ECO:0000256" key="1">
    <source>
        <dbReference type="SAM" id="MobiDB-lite"/>
    </source>
</evidence>
<protein>
    <submittedName>
        <fullName evidence="2">Uncharacterized protein</fullName>
    </submittedName>
</protein>
<gene>
    <name evidence="2" type="ORF">DVH24_041716</name>
</gene>
<accession>A0A498IN26</accession>
<organism evidence="2 3">
    <name type="scientific">Malus domestica</name>
    <name type="common">Apple</name>
    <name type="synonym">Pyrus malus</name>
    <dbReference type="NCBI Taxonomy" id="3750"/>
    <lineage>
        <taxon>Eukaryota</taxon>
        <taxon>Viridiplantae</taxon>
        <taxon>Streptophyta</taxon>
        <taxon>Embryophyta</taxon>
        <taxon>Tracheophyta</taxon>
        <taxon>Spermatophyta</taxon>
        <taxon>Magnoliopsida</taxon>
        <taxon>eudicotyledons</taxon>
        <taxon>Gunneridae</taxon>
        <taxon>Pentapetalae</taxon>
        <taxon>rosids</taxon>
        <taxon>fabids</taxon>
        <taxon>Rosales</taxon>
        <taxon>Rosaceae</taxon>
        <taxon>Amygdaloideae</taxon>
        <taxon>Maleae</taxon>
        <taxon>Malus</taxon>
    </lineage>
</organism>
<feature type="non-terminal residue" evidence="2">
    <location>
        <position position="1"/>
    </location>
</feature>
<name>A0A498IN26_MALDO</name>